<dbReference type="GO" id="GO:0000139">
    <property type="term" value="C:Golgi membrane"/>
    <property type="evidence" value="ECO:0007669"/>
    <property type="project" value="UniProtKB-SubCell"/>
</dbReference>
<feature type="domain" description="Longin" evidence="13">
    <location>
        <begin position="7"/>
        <end position="115"/>
    </location>
</feature>
<dbReference type="PROSITE" id="PS50892">
    <property type="entry name" value="V_SNARE"/>
    <property type="match status" value="1"/>
</dbReference>
<evidence type="ECO:0000256" key="6">
    <source>
        <dbReference type="ARBA" id="ARBA00022989"/>
    </source>
</evidence>
<protein>
    <submittedName>
        <fullName evidence="15">Uncharacterized protein</fullName>
    </submittedName>
</protein>
<evidence type="ECO:0000256" key="3">
    <source>
        <dbReference type="ARBA" id="ARBA00022448"/>
    </source>
</evidence>
<keyword evidence="9 12" id="KW-0472">Membrane</keyword>
<accession>G4V4D7</accession>
<dbReference type="InterPro" id="IPR042855">
    <property type="entry name" value="V_SNARE_CC"/>
</dbReference>
<comment type="similarity">
    <text evidence="2">Belongs to the synaptobrevin family.</text>
</comment>
<dbReference type="FunFam" id="1.20.5.110:FF:000004">
    <property type="entry name" value="Vesicle-associated membrane protein 7"/>
    <property type="match status" value="1"/>
</dbReference>
<evidence type="ECO:0000259" key="14">
    <source>
        <dbReference type="PROSITE" id="PS50892"/>
    </source>
</evidence>
<dbReference type="AlphaFoldDB" id="G4V4D7"/>
<dbReference type="InterPro" id="IPR001388">
    <property type="entry name" value="Synaptobrevin-like"/>
</dbReference>
<dbReference type="CDD" id="cd15843">
    <property type="entry name" value="R-SNARE"/>
    <property type="match status" value="1"/>
</dbReference>
<evidence type="ECO:0000259" key="13">
    <source>
        <dbReference type="PROSITE" id="PS50859"/>
    </source>
</evidence>
<evidence type="ECO:0000256" key="10">
    <source>
        <dbReference type="ARBA" id="ARBA00037493"/>
    </source>
</evidence>
<dbReference type="Gene3D" id="1.20.5.110">
    <property type="match status" value="1"/>
</dbReference>
<evidence type="ECO:0000313" key="15">
    <source>
        <dbReference type="EMBL" id="CCD17879.1"/>
    </source>
</evidence>
<dbReference type="InterPro" id="IPR010908">
    <property type="entry name" value="Longin_dom"/>
</dbReference>
<evidence type="ECO:0000256" key="5">
    <source>
        <dbReference type="ARBA" id="ARBA00022927"/>
    </source>
</evidence>
<evidence type="ECO:0000256" key="7">
    <source>
        <dbReference type="ARBA" id="ARBA00023034"/>
    </source>
</evidence>
<dbReference type="CDD" id="cd14824">
    <property type="entry name" value="Longin"/>
    <property type="match status" value="1"/>
</dbReference>
<evidence type="ECO:0000256" key="11">
    <source>
        <dbReference type="PROSITE-ProRule" id="PRU00290"/>
    </source>
</evidence>
<dbReference type="InterPro" id="IPR011012">
    <property type="entry name" value="Longin-like_dom_sf"/>
</dbReference>
<dbReference type="FunFam" id="3.30.450.50:FF:000011">
    <property type="entry name" value="Vesicle-associated membrane protein 714"/>
    <property type="match status" value="1"/>
</dbReference>
<keyword evidence="6 12" id="KW-1133">Transmembrane helix</keyword>
<comment type="function">
    <text evidence="10">Involved in the targeting and/or fusion of transport vesicles to their target membrane.</text>
</comment>
<comment type="subcellular location">
    <subcellularLocation>
        <location evidence="1">Golgi apparatus membrane</location>
        <topology evidence="1">Single-pass type IV membrane protein</topology>
    </subcellularLocation>
</comment>
<dbReference type="Gene3D" id="3.30.450.50">
    <property type="entry name" value="Longin domain"/>
    <property type="match status" value="1"/>
</dbReference>
<dbReference type="GO" id="GO:0016192">
    <property type="term" value="P:vesicle-mediated transport"/>
    <property type="evidence" value="ECO:0007669"/>
    <property type="project" value="InterPro"/>
</dbReference>
<dbReference type="SUPFAM" id="SSF64356">
    <property type="entry name" value="SNARE-like"/>
    <property type="match status" value="1"/>
</dbReference>
<dbReference type="Pfam" id="PF13774">
    <property type="entry name" value="Longin"/>
    <property type="match status" value="1"/>
</dbReference>
<sequence>MPLLYSLVARGTTVFAEFSVASGNANAVARRILEKLPVEVGEGDARASYTQDRHVFHILRGPEGLIFLCMTDAAFGRRVPFAFLDDTQMRFVKMYGRTAATAPAYAMNDEFSRVLAQQMEFFSSNPNSDAISRVKNEISEVKSVMVENIDMVLDRGSKIELLVDKTAGLQDTAFRFKKQARTLKRALWWKNAKLMIAMSGVIVLVLYLFVALFLWWSLTTVMSLTFTHPIQFRGFGIPHQWGSTTSDSRH</sequence>
<dbReference type="EMBL" id="HE578724">
    <property type="protein sequence ID" value="CCD17879.1"/>
    <property type="molecule type" value="mRNA"/>
</dbReference>
<reference evidence="15" key="1">
    <citation type="journal article" date="2011" name="BMC Plant Biol.">
        <title>Transcriptional analysis of cell growth and morphogenesis in the unicellular green alga Micrasterias (Streptophyta), with emphasis on the role of expansin.</title>
        <authorList>
            <person name="Vannerum K."/>
            <person name="Huysman M."/>
            <person name="De Rycke R."/>
            <person name="Vuylsteke M."/>
            <person name="Leliaert F."/>
            <person name="Pollier J."/>
            <person name="Luetz-Meindl U."/>
            <person name="Gillard J."/>
            <person name="De Veylder L."/>
            <person name="Goossens A."/>
            <person name="Inze D."/>
            <person name="Vyverman W."/>
        </authorList>
    </citation>
    <scope>NUCLEOTIDE SEQUENCE</scope>
</reference>
<dbReference type="SMART" id="SM01270">
    <property type="entry name" value="Longin"/>
    <property type="match status" value="1"/>
</dbReference>
<keyword evidence="4 12" id="KW-0812">Transmembrane</keyword>
<keyword evidence="8 11" id="KW-0175">Coiled coil</keyword>
<organism evidence="15">
    <name type="scientific">Micrasterias denticulata</name>
    <dbReference type="NCBI Taxonomy" id="407018"/>
    <lineage>
        <taxon>Eukaryota</taxon>
        <taxon>Viridiplantae</taxon>
        <taxon>Streptophyta</taxon>
        <taxon>Zygnematophyceae</taxon>
        <taxon>Zygnematophycidae</taxon>
        <taxon>Desmidiales</taxon>
        <taxon>Desmidiaceae</taxon>
        <taxon>Micrasterias</taxon>
    </lineage>
</organism>
<keyword evidence="5" id="KW-0653">Protein transport</keyword>
<feature type="domain" description="V-SNARE coiled-coil homology" evidence="14">
    <location>
        <begin position="130"/>
        <end position="190"/>
    </location>
</feature>
<dbReference type="PANTHER" id="PTHR21136">
    <property type="entry name" value="SNARE PROTEINS"/>
    <property type="match status" value="1"/>
</dbReference>
<feature type="transmembrane region" description="Helical" evidence="12">
    <location>
        <begin position="194"/>
        <end position="216"/>
    </location>
</feature>
<proteinExistence type="evidence at transcript level"/>
<dbReference type="PROSITE" id="PS50859">
    <property type="entry name" value="LONGIN"/>
    <property type="match status" value="1"/>
</dbReference>
<dbReference type="GO" id="GO:0015031">
    <property type="term" value="P:protein transport"/>
    <property type="evidence" value="ECO:0007669"/>
    <property type="project" value="UniProtKB-KW"/>
</dbReference>
<dbReference type="PRINTS" id="PR00219">
    <property type="entry name" value="SYNAPTOBREVN"/>
</dbReference>
<name>G4V4D7_9VIRI</name>
<evidence type="ECO:0000256" key="12">
    <source>
        <dbReference type="SAM" id="Phobius"/>
    </source>
</evidence>
<dbReference type="InterPro" id="IPR051097">
    <property type="entry name" value="Synaptobrevin-like_transport"/>
</dbReference>
<evidence type="ECO:0000256" key="1">
    <source>
        <dbReference type="ARBA" id="ARBA00004409"/>
    </source>
</evidence>
<evidence type="ECO:0000256" key="2">
    <source>
        <dbReference type="ARBA" id="ARBA00008025"/>
    </source>
</evidence>
<dbReference type="Pfam" id="PF00957">
    <property type="entry name" value="Synaptobrevin"/>
    <property type="match status" value="1"/>
</dbReference>
<evidence type="ECO:0000256" key="8">
    <source>
        <dbReference type="ARBA" id="ARBA00023054"/>
    </source>
</evidence>
<evidence type="ECO:0000256" key="9">
    <source>
        <dbReference type="ARBA" id="ARBA00023136"/>
    </source>
</evidence>
<keyword evidence="3" id="KW-0813">Transport</keyword>
<evidence type="ECO:0000256" key="4">
    <source>
        <dbReference type="ARBA" id="ARBA00022692"/>
    </source>
</evidence>
<keyword evidence="7" id="KW-0333">Golgi apparatus</keyword>
<dbReference type="PANTHER" id="PTHR21136:SF214">
    <property type="entry name" value="VESICLE-ASSOCIATED MEMBRANE PROTEIN 714"/>
    <property type="match status" value="1"/>
</dbReference>
<dbReference type="SUPFAM" id="SSF58038">
    <property type="entry name" value="SNARE fusion complex"/>
    <property type="match status" value="1"/>
</dbReference>